<evidence type="ECO:0000313" key="3">
    <source>
        <dbReference type="EMBL" id="QOS39274.1"/>
    </source>
</evidence>
<feature type="region of interest" description="Disordered" evidence="1">
    <location>
        <begin position="469"/>
        <end position="538"/>
    </location>
</feature>
<keyword evidence="2" id="KW-0812">Transmembrane</keyword>
<organism evidence="3 4">
    <name type="scientific">Treponema rectale</name>
    <dbReference type="NCBI Taxonomy" id="744512"/>
    <lineage>
        <taxon>Bacteria</taxon>
        <taxon>Pseudomonadati</taxon>
        <taxon>Spirochaetota</taxon>
        <taxon>Spirochaetia</taxon>
        <taxon>Spirochaetales</taxon>
        <taxon>Treponemataceae</taxon>
        <taxon>Treponema</taxon>
    </lineage>
</organism>
<feature type="compositionally biased region" description="Basic residues" evidence="1">
    <location>
        <begin position="470"/>
        <end position="492"/>
    </location>
</feature>
<proteinExistence type="predicted"/>
<reference evidence="3 4" key="1">
    <citation type="submission" date="2018-08" db="EMBL/GenBank/DDBJ databases">
        <title>The first complete genome of Treponema rectale (CHPAT), a commensal spirochete of the bovine rectum.</title>
        <authorList>
            <person name="Staton G.J."/>
            <person name="Clegg S.R."/>
            <person name="Carter S.D."/>
            <person name="Radford A.D."/>
            <person name="Darby A."/>
            <person name="Hall N."/>
            <person name="Birtles R.J."/>
            <person name="Evans N.J."/>
        </authorList>
    </citation>
    <scope>NUCLEOTIDE SEQUENCE [LARGE SCALE GENOMIC DNA]</scope>
    <source>
        <strain evidence="3 4">CHPA</strain>
    </source>
</reference>
<evidence type="ECO:0008006" key="5">
    <source>
        <dbReference type="Google" id="ProtNLM"/>
    </source>
</evidence>
<dbReference type="PANTHER" id="PTHR37693:SF1">
    <property type="entry name" value="INTEGRAL MEMBRANE PROTEIN"/>
    <property type="match status" value="1"/>
</dbReference>
<feature type="transmembrane region" description="Helical" evidence="2">
    <location>
        <begin position="166"/>
        <end position="192"/>
    </location>
</feature>
<feature type="transmembrane region" description="Helical" evidence="2">
    <location>
        <begin position="133"/>
        <end position="154"/>
    </location>
</feature>
<feature type="transmembrane region" description="Helical" evidence="2">
    <location>
        <begin position="17"/>
        <end position="36"/>
    </location>
</feature>
<feature type="transmembrane region" description="Helical" evidence="2">
    <location>
        <begin position="56"/>
        <end position="76"/>
    </location>
</feature>
<protein>
    <recommendedName>
        <fullName evidence="5">Lysylphosphatidylglycerol synthase TM region</fullName>
    </recommendedName>
</protein>
<gene>
    <name evidence="3" type="ORF">DYE49_01930</name>
</gene>
<keyword evidence="2" id="KW-1133">Transmembrane helix</keyword>
<dbReference type="Proteomes" id="UP000593591">
    <property type="component" value="Chromosome"/>
</dbReference>
<feature type="transmembrane region" description="Helical" evidence="2">
    <location>
        <begin position="241"/>
        <end position="266"/>
    </location>
</feature>
<accession>A0A7M1XIA1</accession>
<dbReference type="KEGG" id="trc:DYE49_01930"/>
<keyword evidence="2" id="KW-0472">Membrane</keyword>
<dbReference type="EMBL" id="CP031517">
    <property type="protein sequence ID" value="QOS39274.1"/>
    <property type="molecule type" value="Genomic_DNA"/>
</dbReference>
<evidence type="ECO:0000313" key="4">
    <source>
        <dbReference type="Proteomes" id="UP000593591"/>
    </source>
</evidence>
<dbReference type="AlphaFoldDB" id="A0A7M1XIA1"/>
<dbReference type="PANTHER" id="PTHR37693">
    <property type="entry name" value="PHOSPHATIDYLGLYCEROL LYSYLTRANSFERASE"/>
    <property type="match status" value="1"/>
</dbReference>
<evidence type="ECO:0000256" key="1">
    <source>
        <dbReference type="SAM" id="MobiDB-lite"/>
    </source>
</evidence>
<feature type="transmembrane region" description="Helical" evidence="2">
    <location>
        <begin position="325"/>
        <end position="346"/>
    </location>
</feature>
<evidence type="ECO:0000256" key="2">
    <source>
        <dbReference type="SAM" id="Phobius"/>
    </source>
</evidence>
<sequence length="538" mass="61037">MATSIDAPKKKGKHVKLALEIIFFAALMVFAVFYILKDDPATTFSLMGKASFFPLFLAILILLVTLVLDGLNITLLSRLYSGKYQFHQGLVNVCVGQVVGVFLKSGASIIQAYTFTKQEIKSAQAASILTMNYLVFQISLILYSVVMVVFGYPYVKDIPIDLLGGLPLVVICIIAFGVQLVFLGLIIGLGFWRGFHRFVLNTGVDFLAKLHILRNPDATRRKLTLQFATYRVELKRLFHNIPLVIVLFTSNLLKRFLLGIIPYIIFWSLNADLSNLSFAESLFGTGYVDVVASFINVGAPEIMFQSSYTYFLGGQFSSLASAANLLWRSVTFYLLFIIGLLTLLLYRGAPKRHELLSNTATIYDLEIANIQEDESTRTYLDSIYKPNSKRRSLLTPTEVNESFRRIRENILGKTEEATEVIQDKDLTTLLEEQRKHLAEIQTEVAKVIEKEKPDAEIQMEAKQDMEIHANRQKRKDLRKRARLDRKRMKAQKKLQEDLLRMQPSGTTMKEDEQHNLHFSSDDEVTEISAMPSSVETKE</sequence>
<name>A0A7M1XIA1_9SPIR</name>